<name>A0ABP8JJZ9_9MICO</name>
<evidence type="ECO:0000313" key="2">
    <source>
        <dbReference type="Proteomes" id="UP001500390"/>
    </source>
</evidence>
<dbReference type="Proteomes" id="UP001500390">
    <property type="component" value="Unassembled WGS sequence"/>
</dbReference>
<reference evidence="2" key="1">
    <citation type="journal article" date="2019" name="Int. J. Syst. Evol. Microbiol.">
        <title>The Global Catalogue of Microorganisms (GCM) 10K type strain sequencing project: providing services to taxonomists for standard genome sequencing and annotation.</title>
        <authorList>
            <consortium name="The Broad Institute Genomics Platform"/>
            <consortium name="The Broad Institute Genome Sequencing Center for Infectious Disease"/>
            <person name="Wu L."/>
            <person name="Ma J."/>
        </authorList>
    </citation>
    <scope>NUCLEOTIDE SEQUENCE [LARGE SCALE GENOMIC DNA]</scope>
    <source>
        <strain evidence="2">JCM 17738</strain>
    </source>
</reference>
<comment type="caution">
    <text evidence="1">The sequence shown here is derived from an EMBL/GenBank/DDBJ whole genome shotgun (WGS) entry which is preliminary data.</text>
</comment>
<keyword evidence="2" id="KW-1185">Reference proteome</keyword>
<evidence type="ECO:0000313" key="1">
    <source>
        <dbReference type="EMBL" id="GAA4392108.1"/>
    </source>
</evidence>
<proteinExistence type="predicted"/>
<protein>
    <submittedName>
        <fullName evidence="1">Uncharacterized protein</fullName>
    </submittedName>
</protein>
<accession>A0ABP8JJZ9</accession>
<organism evidence="1 2">
    <name type="scientific">Ornithinibacter aureus</name>
    <dbReference type="NCBI Taxonomy" id="622664"/>
    <lineage>
        <taxon>Bacteria</taxon>
        <taxon>Bacillati</taxon>
        <taxon>Actinomycetota</taxon>
        <taxon>Actinomycetes</taxon>
        <taxon>Micrococcales</taxon>
        <taxon>Intrasporangiaceae</taxon>
        <taxon>Ornithinibacter</taxon>
    </lineage>
</organism>
<gene>
    <name evidence="1" type="ORF">GCM10023153_10770</name>
</gene>
<dbReference type="EMBL" id="BAABFX010000020">
    <property type="protein sequence ID" value="GAA4392108.1"/>
    <property type="molecule type" value="Genomic_DNA"/>
</dbReference>
<dbReference type="RefSeq" id="WP_159903100.1">
    <property type="nucleotide sequence ID" value="NZ_BAABFX010000020.1"/>
</dbReference>
<sequence>MSDLDWSTVDGLAAIREHLAARIEGWRQPVAYAVGLSPASSSPEWDFAHVNTPGGRHGLPAVVLATILGHDGSTASLPVTAHQLAAAVESLAPAQACTEVEHPNLAAWRAALADLEGNPAREAVAVFVADLDDPVTSEADGSMRATFEGHAPAL</sequence>